<dbReference type="InterPro" id="IPR020889">
    <property type="entry name" value="LipoPS_assembly_LptD"/>
</dbReference>
<comment type="subunit">
    <text evidence="1">Component of the lipopolysaccharide transport and assembly complex. Interacts with LptE and LptA.</text>
</comment>
<feature type="region of interest" description="Disordered" evidence="2">
    <location>
        <begin position="37"/>
        <end position="60"/>
    </location>
</feature>
<comment type="subcellular location">
    <subcellularLocation>
        <location evidence="1">Cell outer membrane</location>
    </subcellularLocation>
</comment>
<evidence type="ECO:0000313" key="5">
    <source>
        <dbReference type="Proteomes" id="UP000608513"/>
    </source>
</evidence>
<comment type="function">
    <text evidence="1">Together with LptE, is involved in the assembly of lipopolysaccharide (LPS) at the surface of the outer membrane.</text>
</comment>
<dbReference type="GO" id="GO:1990351">
    <property type="term" value="C:transporter complex"/>
    <property type="evidence" value="ECO:0007669"/>
    <property type="project" value="TreeGrafter"/>
</dbReference>
<dbReference type="PANTHER" id="PTHR30189">
    <property type="entry name" value="LPS-ASSEMBLY PROTEIN"/>
    <property type="match status" value="1"/>
</dbReference>
<gene>
    <name evidence="1" type="primary">lptD</name>
    <name evidence="4" type="ORF">H8N03_07115</name>
</gene>
<dbReference type="GO" id="GO:0015920">
    <property type="term" value="P:lipopolysaccharide transport"/>
    <property type="evidence" value="ECO:0007669"/>
    <property type="project" value="InterPro"/>
</dbReference>
<name>A0A923SAE6_9BURK</name>
<organism evidence="4 5">
    <name type="scientific">Ramlibacter cellulosilyticus</name>
    <dbReference type="NCBI Taxonomy" id="2764187"/>
    <lineage>
        <taxon>Bacteria</taxon>
        <taxon>Pseudomonadati</taxon>
        <taxon>Pseudomonadota</taxon>
        <taxon>Betaproteobacteria</taxon>
        <taxon>Burkholderiales</taxon>
        <taxon>Comamonadaceae</taxon>
        <taxon>Ramlibacter</taxon>
    </lineage>
</organism>
<dbReference type="RefSeq" id="WP_187075461.1">
    <property type="nucleotide sequence ID" value="NZ_JACORT010000002.1"/>
</dbReference>
<proteinExistence type="inferred from homology"/>
<dbReference type="PANTHER" id="PTHR30189:SF1">
    <property type="entry name" value="LPS-ASSEMBLY PROTEIN LPTD"/>
    <property type="match status" value="1"/>
</dbReference>
<accession>A0A923SAE6</accession>
<dbReference type="GO" id="GO:0009279">
    <property type="term" value="C:cell outer membrane"/>
    <property type="evidence" value="ECO:0007669"/>
    <property type="project" value="UniProtKB-SubCell"/>
</dbReference>
<keyword evidence="1" id="KW-0998">Cell outer membrane</keyword>
<feature type="signal peptide" evidence="1">
    <location>
        <begin position="1"/>
        <end position="33"/>
    </location>
</feature>
<dbReference type="Pfam" id="PF04453">
    <property type="entry name" value="LptD"/>
    <property type="match status" value="1"/>
</dbReference>
<protein>
    <recommendedName>
        <fullName evidence="1">LPS-assembly protein LptD</fullName>
    </recommendedName>
</protein>
<keyword evidence="1" id="KW-0472">Membrane</keyword>
<comment type="caution">
    <text evidence="1">Lacks conserved residue(s) required for the propagation of feature annotation.</text>
</comment>
<keyword evidence="1" id="KW-0732">Signal</keyword>
<sequence precursor="true">MHHPRNKASLARFALSPIALVAASLLQPAGVFAQAAAETSPRLQPSPALRDTTTPQDGAQLPTFVEGDRIQGRPDLETVVEGNAELRRGDTVIRARRLEYNQATDKARAEGDVYINKAGNTFEGPLLELEVDAFHGFFNQPRYRFLQNDAYGEADRVDFIDADRAVIRNASYTTCQRHPGPSWMPDWILRAASISLDQEEEVGHAEGAVLRFKGVPILPVPAISFPLSDKRKSGVLPPTIGLDNRSGLELTLPYYWNIAPNRDATLYPTIMTRRGIDLAGEFRYLEPSYSGMARGHYLPGDRLRDHEDRWGFTAQHNQGLNLPVLGTSALNLNLNRVSDDNYWRDFSRSSASLTQRLLVNEGTLAWGWAGINFNGRVQKWQTLQDPDAPIVPPYDRAPQLTGRWSRTDVWGGLDTYVEGDYTHFTHSIDALVRNAFPTTPEVNQPDGQRSYLVAQVSRPWQAPGWFVIPKAQVHSRYYAFDAPLATGQNTAAVTVPTFSLDSGLVLERETNLFGRGFVQTLEPRAFYVYTPFRDQNRLPTYDSAQVDFNFATIYTENQYGGHDRIADNNLLTLGVNTRFLDPATGAEAAKFGIAQRIRFSDQDVVLPGQQPVSERLSDVLFGASVSFLPKWSADGLLQYNYKSSQSIRSTFGVRYNPGNYRVISAAYRRQQGLSEQIDVGWQWPLNDLWGDKGQNLGPGAGEGEGRWYSVGRLNYSLKDSRLVDGIIGLEYDGGCWIGRVVLERMQAGSDVNKRVLFQLEFVGFSKLGSNALQTLKQNIPRYQFLRERVTTPSRFSNYD</sequence>
<dbReference type="InterPro" id="IPR050218">
    <property type="entry name" value="LptD"/>
</dbReference>
<keyword evidence="5" id="KW-1185">Reference proteome</keyword>
<dbReference type="EMBL" id="JACORT010000002">
    <property type="protein sequence ID" value="MBC5782710.1"/>
    <property type="molecule type" value="Genomic_DNA"/>
</dbReference>
<evidence type="ECO:0000256" key="2">
    <source>
        <dbReference type="SAM" id="MobiDB-lite"/>
    </source>
</evidence>
<evidence type="ECO:0000313" key="4">
    <source>
        <dbReference type="EMBL" id="MBC5782710.1"/>
    </source>
</evidence>
<feature type="domain" description="LptD C-terminal" evidence="3">
    <location>
        <begin position="308"/>
        <end position="689"/>
    </location>
</feature>
<reference evidence="4" key="1">
    <citation type="submission" date="2020-08" db="EMBL/GenBank/DDBJ databases">
        <title>Ramlibacter sp. USB13 16S ribosomal RNA gene genome sequencing and assembly.</title>
        <authorList>
            <person name="Kang M."/>
        </authorList>
    </citation>
    <scope>NUCLEOTIDE SEQUENCE</scope>
    <source>
        <strain evidence="4">USB13</strain>
    </source>
</reference>
<evidence type="ECO:0000259" key="3">
    <source>
        <dbReference type="Pfam" id="PF04453"/>
    </source>
</evidence>
<comment type="similarity">
    <text evidence="1">Belongs to the LptD family.</text>
</comment>
<dbReference type="InterPro" id="IPR007543">
    <property type="entry name" value="LptD_C"/>
</dbReference>
<feature type="chain" id="PRO_5038178241" description="LPS-assembly protein LptD" evidence="1">
    <location>
        <begin position="34"/>
        <end position="799"/>
    </location>
</feature>
<dbReference type="HAMAP" id="MF_01411">
    <property type="entry name" value="LPS_assembly_LptD"/>
    <property type="match status" value="1"/>
</dbReference>
<dbReference type="AlphaFoldDB" id="A0A923SAE6"/>
<evidence type="ECO:0000256" key="1">
    <source>
        <dbReference type="HAMAP-Rule" id="MF_01411"/>
    </source>
</evidence>
<comment type="caution">
    <text evidence="4">The sequence shown here is derived from an EMBL/GenBank/DDBJ whole genome shotgun (WGS) entry which is preliminary data.</text>
</comment>
<dbReference type="Proteomes" id="UP000608513">
    <property type="component" value="Unassembled WGS sequence"/>
</dbReference>
<dbReference type="GO" id="GO:0043165">
    <property type="term" value="P:Gram-negative-bacterium-type cell outer membrane assembly"/>
    <property type="evidence" value="ECO:0007669"/>
    <property type="project" value="UniProtKB-UniRule"/>
</dbReference>